<protein>
    <submittedName>
        <fullName evidence="1">Uncharacterized protein</fullName>
    </submittedName>
</protein>
<evidence type="ECO:0000313" key="2">
    <source>
        <dbReference type="Proteomes" id="UP000826656"/>
    </source>
</evidence>
<dbReference type="EMBL" id="JAIVGD010000005">
    <property type="protein sequence ID" value="KAH0773086.1"/>
    <property type="molecule type" value="Genomic_DNA"/>
</dbReference>
<keyword evidence="2" id="KW-1185">Reference proteome</keyword>
<sequence>MTRAGLAKARQDKAVIVTRSWLNKLKAKCWRRAAAKEIAPQWQARRGRTSAHDWQVSRREIGRLKSDFGAKVEGSSRVPRTCVGSFYLLELCQHFR</sequence>
<evidence type="ECO:0000313" key="1">
    <source>
        <dbReference type="EMBL" id="KAH0773086.1"/>
    </source>
</evidence>
<comment type="caution">
    <text evidence="1">The sequence shown here is derived from an EMBL/GenBank/DDBJ whole genome shotgun (WGS) entry which is preliminary data.</text>
</comment>
<proteinExistence type="predicted"/>
<name>A0ABQ7VYE6_SOLTU</name>
<accession>A0ABQ7VYE6</accession>
<gene>
    <name evidence="1" type="ORF">KY290_010223</name>
</gene>
<dbReference type="Proteomes" id="UP000826656">
    <property type="component" value="Unassembled WGS sequence"/>
</dbReference>
<organism evidence="1 2">
    <name type="scientific">Solanum tuberosum</name>
    <name type="common">Potato</name>
    <dbReference type="NCBI Taxonomy" id="4113"/>
    <lineage>
        <taxon>Eukaryota</taxon>
        <taxon>Viridiplantae</taxon>
        <taxon>Streptophyta</taxon>
        <taxon>Embryophyta</taxon>
        <taxon>Tracheophyta</taxon>
        <taxon>Spermatophyta</taxon>
        <taxon>Magnoliopsida</taxon>
        <taxon>eudicotyledons</taxon>
        <taxon>Gunneridae</taxon>
        <taxon>Pentapetalae</taxon>
        <taxon>asterids</taxon>
        <taxon>lamiids</taxon>
        <taxon>Solanales</taxon>
        <taxon>Solanaceae</taxon>
        <taxon>Solanoideae</taxon>
        <taxon>Solaneae</taxon>
        <taxon>Solanum</taxon>
    </lineage>
</organism>
<reference evidence="1 2" key="1">
    <citation type="journal article" date="2021" name="bioRxiv">
        <title>Chromosome-scale and haplotype-resolved genome assembly of a tetraploid potato cultivar.</title>
        <authorList>
            <person name="Sun H."/>
            <person name="Jiao W.-B."/>
            <person name="Krause K."/>
            <person name="Campoy J.A."/>
            <person name="Goel M."/>
            <person name="Folz-Donahue K."/>
            <person name="Kukat C."/>
            <person name="Huettel B."/>
            <person name="Schneeberger K."/>
        </authorList>
    </citation>
    <scope>NUCLEOTIDE SEQUENCE [LARGE SCALE GENOMIC DNA]</scope>
    <source>
        <strain evidence="1">SolTubOtavaFocal</strain>
        <tissue evidence="1">Leaves</tissue>
    </source>
</reference>